<evidence type="ECO:0000313" key="5">
    <source>
        <dbReference type="Proteomes" id="UP000235371"/>
    </source>
</evidence>
<dbReference type="PANTHER" id="PTHR43283:SF17">
    <property type="entry name" value="(LOVD), PUTATIVE (AFU_ORTHOLOGUE AFUA_5G00920)-RELATED"/>
    <property type="match status" value="1"/>
</dbReference>
<dbReference type="AlphaFoldDB" id="A0A2J6T397"/>
<dbReference type="InterPro" id="IPR050789">
    <property type="entry name" value="Diverse_Enzym_Activities"/>
</dbReference>
<evidence type="ECO:0000256" key="1">
    <source>
        <dbReference type="ARBA" id="ARBA00009009"/>
    </source>
</evidence>
<dbReference type="InterPro" id="IPR012338">
    <property type="entry name" value="Beta-lactam/transpept-like"/>
</dbReference>
<dbReference type="RefSeq" id="XP_024734396.1">
    <property type="nucleotide sequence ID" value="XM_024877082.1"/>
</dbReference>
<reference evidence="4 5" key="1">
    <citation type="submission" date="2016-04" db="EMBL/GenBank/DDBJ databases">
        <title>A degradative enzymes factory behind the ericoid mycorrhizal symbiosis.</title>
        <authorList>
            <consortium name="DOE Joint Genome Institute"/>
            <person name="Martino E."/>
            <person name="Morin E."/>
            <person name="Grelet G."/>
            <person name="Kuo A."/>
            <person name="Kohler A."/>
            <person name="Daghino S."/>
            <person name="Barry K."/>
            <person name="Choi C."/>
            <person name="Cichocki N."/>
            <person name="Clum A."/>
            <person name="Copeland A."/>
            <person name="Hainaut M."/>
            <person name="Haridas S."/>
            <person name="Labutti K."/>
            <person name="Lindquist E."/>
            <person name="Lipzen A."/>
            <person name="Khouja H.-R."/>
            <person name="Murat C."/>
            <person name="Ohm R."/>
            <person name="Olson A."/>
            <person name="Spatafora J."/>
            <person name="Veneault-Fourrey C."/>
            <person name="Henrissat B."/>
            <person name="Grigoriev I."/>
            <person name="Martin F."/>
            <person name="Perotto S."/>
        </authorList>
    </citation>
    <scope>NUCLEOTIDE SEQUENCE [LARGE SCALE GENOMIC DNA]</scope>
    <source>
        <strain evidence="4 5">E</strain>
    </source>
</reference>
<dbReference type="STRING" id="1095630.A0A2J6T397"/>
<accession>A0A2J6T397</accession>
<dbReference type="Pfam" id="PF00144">
    <property type="entry name" value="Beta-lactamase"/>
    <property type="match status" value="1"/>
</dbReference>
<evidence type="ECO:0000259" key="3">
    <source>
        <dbReference type="Pfam" id="PF00144"/>
    </source>
</evidence>
<evidence type="ECO:0000256" key="2">
    <source>
        <dbReference type="ARBA" id="ARBA00022801"/>
    </source>
</evidence>
<dbReference type="GO" id="GO:0016787">
    <property type="term" value="F:hydrolase activity"/>
    <property type="evidence" value="ECO:0007669"/>
    <property type="project" value="UniProtKB-KW"/>
</dbReference>
<dbReference type="InterPro" id="IPR001466">
    <property type="entry name" value="Beta-lactam-related"/>
</dbReference>
<dbReference type="InParanoid" id="A0A2J6T397"/>
<evidence type="ECO:0000313" key="4">
    <source>
        <dbReference type="EMBL" id="PMD57492.1"/>
    </source>
</evidence>
<dbReference type="Gene3D" id="3.40.710.10">
    <property type="entry name" value="DD-peptidase/beta-lactamase superfamily"/>
    <property type="match status" value="1"/>
</dbReference>
<proteinExistence type="inferred from homology"/>
<gene>
    <name evidence="4" type="ORF">K444DRAFT_564901</name>
</gene>
<dbReference type="Proteomes" id="UP000235371">
    <property type="component" value="Unassembled WGS sequence"/>
</dbReference>
<dbReference type="SUPFAM" id="SSF56601">
    <property type="entry name" value="beta-lactamase/transpeptidase-like"/>
    <property type="match status" value="1"/>
</dbReference>
<dbReference type="GeneID" id="36585159"/>
<dbReference type="EMBL" id="KZ613846">
    <property type="protein sequence ID" value="PMD57492.1"/>
    <property type="molecule type" value="Genomic_DNA"/>
</dbReference>
<feature type="domain" description="Beta-lactamase-related" evidence="3">
    <location>
        <begin position="2"/>
        <end position="304"/>
    </location>
</feature>
<sequence length="322" mass="35608">MIAVEKGLVTLDENVREIVPELEDLELLVGFEEGGTPRKPILKKVTAPISLRQLLSHQSGFAYDQLSPDLQEWSKYNKRTEWTMSGTMGGYTHPLIFEPGAGWVYGCGMDWAGRVIEMVSKQSLESFMQIHIFNPLGMDSTTFHPENMPTYALRQQTLAFRDRATGELVPGKNPWASTARDCCGGVGLYSTAEDYAKLLASLLNPDSSILSEESIKEMFTGQLENEKNFNEIIHGKSRAHLGQTWPLGAEGTFGLGGSITLEDFEGRRAKGSMNWSGMPGLHAWVDRETGVAGLLTTQVLPPGDSMVTVCLLELERALYKIF</sequence>
<dbReference type="PANTHER" id="PTHR43283">
    <property type="entry name" value="BETA-LACTAMASE-RELATED"/>
    <property type="match status" value="1"/>
</dbReference>
<name>A0A2J6T397_9HELO</name>
<organism evidence="4 5">
    <name type="scientific">Hyaloscypha bicolor E</name>
    <dbReference type="NCBI Taxonomy" id="1095630"/>
    <lineage>
        <taxon>Eukaryota</taxon>
        <taxon>Fungi</taxon>
        <taxon>Dikarya</taxon>
        <taxon>Ascomycota</taxon>
        <taxon>Pezizomycotina</taxon>
        <taxon>Leotiomycetes</taxon>
        <taxon>Helotiales</taxon>
        <taxon>Hyaloscyphaceae</taxon>
        <taxon>Hyaloscypha</taxon>
        <taxon>Hyaloscypha bicolor</taxon>
    </lineage>
</organism>
<protein>
    <submittedName>
        <fullName evidence="4">Beta-lactamase/transpeptidase-like protein</fullName>
    </submittedName>
</protein>
<keyword evidence="5" id="KW-1185">Reference proteome</keyword>
<comment type="similarity">
    <text evidence="1">Belongs to the class-A beta-lactamase family.</text>
</comment>
<dbReference type="OrthoDB" id="428260at2759"/>
<keyword evidence="2" id="KW-0378">Hydrolase</keyword>